<protein>
    <submittedName>
        <fullName evidence="1">Uncharacterized protein</fullName>
    </submittedName>
</protein>
<dbReference type="RefSeq" id="WP_323468216.1">
    <property type="nucleotide sequence ID" value="NZ_JAWJAY010001142.1"/>
</dbReference>
<dbReference type="Proteomes" id="UP001285636">
    <property type="component" value="Unassembled WGS sequence"/>
</dbReference>
<name>A0AAJ2U602_ALKPS</name>
<proteinExistence type="predicted"/>
<dbReference type="EMBL" id="JAWJAY010001142">
    <property type="protein sequence ID" value="MDV2888237.1"/>
    <property type="molecule type" value="Genomic_DNA"/>
</dbReference>
<reference evidence="1" key="1">
    <citation type="submission" date="2023-10" db="EMBL/GenBank/DDBJ databases">
        <title>Screening of Alkalihalophilus pseudofirmusBZ-TG-HK211 and Its Alleviation of Salt Stress on Rapeseed Growth.</title>
        <authorList>
            <person name="Zhao B."/>
            <person name="Guo T."/>
        </authorList>
    </citation>
    <scope>NUCLEOTIDE SEQUENCE</scope>
    <source>
        <strain evidence="1">BZ-TG-HK211</strain>
    </source>
</reference>
<organism evidence="1 2">
    <name type="scientific">Alkalihalophilus pseudofirmus</name>
    <name type="common">Bacillus pseudofirmus</name>
    <dbReference type="NCBI Taxonomy" id="79885"/>
    <lineage>
        <taxon>Bacteria</taxon>
        <taxon>Bacillati</taxon>
        <taxon>Bacillota</taxon>
        <taxon>Bacilli</taxon>
        <taxon>Bacillales</taxon>
        <taxon>Bacillaceae</taxon>
        <taxon>Alkalihalophilus</taxon>
    </lineage>
</organism>
<feature type="non-terminal residue" evidence="1">
    <location>
        <position position="1"/>
    </location>
</feature>
<comment type="caution">
    <text evidence="1">The sequence shown here is derived from an EMBL/GenBank/DDBJ whole genome shotgun (WGS) entry which is preliminary data.</text>
</comment>
<dbReference type="AlphaFoldDB" id="A0AAJ2U602"/>
<evidence type="ECO:0000313" key="1">
    <source>
        <dbReference type="EMBL" id="MDV2888237.1"/>
    </source>
</evidence>
<evidence type="ECO:0000313" key="2">
    <source>
        <dbReference type="Proteomes" id="UP001285636"/>
    </source>
</evidence>
<feature type="non-terminal residue" evidence="1">
    <location>
        <position position="82"/>
    </location>
</feature>
<sequence>EHEVPAEEAFTDMDLDLTIQASDDVAVTSVSVDYTNADGETNTVEASQQSGNHLSGEYVATIPGEDLVEGDLTYSITVVDFG</sequence>
<accession>A0AAJ2U602</accession>
<gene>
    <name evidence="1" type="ORF">RYX45_24050</name>
</gene>